<proteinExistence type="predicted"/>
<protein>
    <recommendedName>
        <fullName evidence="2">TadE-like domain-containing protein</fullName>
    </recommendedName>
</protein>
<feature type="transmembrane region" description="Helical" evidence="1">
    <location>
        <begin position="29"/>
        <end position="52"/>
    </location>
</feature>
<dbReference type="InterPro" id="IPR012495">
    <property type="entry name" value="TadE-like_dom"/>
</dbReference>
<keyword evidence="1" id="KW-1133">Transmembrane helix</keyword>
<organism evidence="3 4">
    <name type="scientific">Schumannella luteola</name>
    <dbReference type="NCBI Taxonomy" id="472059"/>
    <lineage>
        <taxon>Bacteria</taxon>
        <taxon>Bacillati</taxon>
        <taxon>Actinomycetota</taxon>
        <taxon>Actinomycetes</taxon>
        <taxon>Micrococcales</taxon>
        <taxon>Microbacteriaceae</taxon>
        <taxon>Schumannella</taxon>
    </lineage>
</organism>
<accession>A0A852YCM9</accession>
<evidence type="ECO:0000313" key="4">
    <source>
        <dbReference type="Proteomes" id="UP000553888"/>
    </source>
</evidence>
<evidence type="ECO:0000259" key="2">
    <source>
        <dbReference type="Pfam" id="PF07811"/>
    </source>
</evidence>
<name>A0A852YCM9_9MICO</name>
<gene>
    <name evidence="3" type="ORF">BJ979_002208</name>
</gene>
<keyword evidence="1" id="KW-0472">Membrane</keyword>
<reference evidence="3 4" key="1">
    <citation type="submission" date="2020-07" db="EMBL/GenBank/DDBJ databases">
        <title>Sequencing the genomes of 1000 actinobacteria strains.</title>
        <authorList>
            <person name="Klenk H.-P."/>
        </authorList>
    </citation>
    <scope>NUCLEOTIDE SEQUENCE [LARGE SCALE GENOMIC DNA]</scope>
    <source>
        <strain evidence="3 4">DSM 23141</strain>
    </source>
</reference>
<dbReference type="AlphaFoldDB" id="A0A852YCM9"/>
<keyword evidence="4" id="KW-1185">Reference proteome</keyword>
<sequence>MPAPVLRRVVPPRVRRRLVDERGSAPAEFVLVGALLALVTLAVLQLALALFVRNTVLDAAAEGARQASLADVGPEAGVERTRELIGATLGGDYPIDVTVGSGEWQGQPVAIVTVRAPLPVIGLIGIPSALEVSGHAAIEQL</sequence>
<comment type="caution">
    <text evidence="3">The sequence shown here is derived from an EMBL/GenBank/DDBJ whole genome shotgun (WGS) entry which is preliminary data.</text>
</comment>
<dbReference type="EMBL" id="JACBZY010000001">
    <property type="protein sequence ID" value="NYG99582.1"/>
    <property type="molecule type" value="Genomic_DNA"/>
</dbReference>
<dbReference type="RefSeq" id="WP_179567857.1">
    <property type="nucleotide sequence ID" value="NZ_JACBZY010000001.1"/>
</dbReference>
<dbReference type="Proteomes" id="UP000553888">
    <property type="component" value="Unassembled WGS sequence"/>
</dbReference>
<feature type="domain" description="TadE-like" evidence="2">
    <location>
        <begin position="23"/>
        <end position="65"/>
    </location>
</feature>
<keyword evidence="1" id="KW-0812">Transmembrane</keyword>
<dbReference type="Pfam" id="PF07811">
    <property type="entry name" value="TadE"/>
    <property type="match status" value="1"/>
</dbReference>
<evidence type="ECO:0000313" key="3">
    <source>
        <dbReference type="EMBL" id="NYG99582.1"/>
    </source>
</evidence>
<evidence type="ECO:0000256" key="1">
    <source>
        <dbReference type="SAM" id="Phobius"/>
    </source>
</evidence>